<dbReference type="PANTHER" id="PTHR30417:SF11">
    <property type="entry name" value="N-ACETYLMURAMOYL-L-ALANINE AMIDASE XLYA"/>
    <property type="match status" value="1"/>
</dbReference>
<evidence type="ECO:0000313" key="16">
    <source>
        <dbReference type="EMBL" id="QLF86728.1"/>
    </source>
</evidence>
<evidence type="ECO:0000256" key="10">
    <source>
        <dbReference type="ARBA" id="ARBA00022833"/>
    </source>
</evidence>
<gene>
    <name evidence="16" type="primary">cwlH</name>
    <name evidence="16" type="ORF">BESEP3_00014</name>
</gene>
<keyword evidence="9 16" id="KW-0378">Hydrolase</keyword>
<keyword evidence="6" id="KW-0081">Bacteriolytic enzyme</keyword>
<dbReference type="EMBL" id="MT596500">
    <property type="protein sequence ID" value="QLF86728.1"/>
    <property type="molecule type" value="Genomic_DNA"/>
</dbReference>
<evidence type="ECO:0000256" key="7">
    <source>
        <dbReference type="ARBA" id="ARBA00022670"/>
    </source>
</evidence>
<dbReference type="GO" id="GO:0006508">
    <property type="term" value="P:proteolysis"/>
    <property type="evidence" value="ECO:0007669"/>
    <property type="project" value="UniProtKB-KW"/>
</dbReference>
<dbReference type="Gene3D" id="2.30.30.40">
    <property type="entry name" value="SH3 Domains"/>
    <property type="match status" value="1"/>
</dbReference>
<dbReference type="Pfam" id="PF01510">
    <property type="entry name" value="Amidase_2"/>
    <property type="match status" value="1"/>
</dbReference>
<evidence type="ECO:0000256" key="13">
    <source>
        <dbReference type="ARBA" id="ARBA00023316"/>
    </source>
</evidence>
<evidence type="ECO:0000256" key="6">
    <source>
        <dbReference type="ARBA" id="ARBA00022638"/>
    </source>
</evidence>
<evidence type="ECO:0000256" key="9">
    <source>
        <dbReference type="ARBA" id="ARBA00022801"/>
    </source>
</evidence>
<dbReference type="GO" id="GO:0008233">
    <property type="term" value="F:peptidase activity"/>
    <property type="evidence" value="ECO:0007669"/>
    <property type="project" value="UniProtKB-KW"/>
</dbReference>
<dbReference type="Gene3D" id="3.40.80.10">
    <property type="entry name" value="Peptidoglycan recognition protein-like"/>
    <property type="match status" value="1"/>
</dbReference>
<dbReference type="CDD" id="cd06583">
    <property type="entry name" value="PGRP"/>
    <property type="match status" value="1"/>
</dbReference>
<dbReference type="SUPFAM" id="SSF55846">
    <property type="entry name" value="N-acetylmuramoyl-L-alanine amidase-like"/>
    <property type="match status" value="1"/>
</dbReference>
<dbReference type="SMART" id="SM00644">
    <property type="entry name" value="Ami_2"/>
    <property type="match status" value="1"/>
</dbReference>
<organism evidence="16 17">
    <name type="scientific">Staphylococcus phage BESEP3</name>
    <dbReference type="NCBI Taxonomy" id="3071005"/>
    <lineage>
        <taxon>Viruses</taxon>
        <taxon>Duplodnaviria</taxon>
        <taxon>Heunggongvirae</taxon>
        <taxon>Uroviricota</taxon>
        <taxon>Caudoviricetes</taxon>
        <taxon>Rountreeviridae</taxon>
        <taxon>Rakietenvirinae</taxon>
        <taxon>Andhravirus</taxon>
        <taxon>Andhravirus besep3</taxon>
    </lineage>
</organism>
<name>A0AAE7KCM8_9CAUD</name>
<sequence>MVKITKNLSYNNNYYRERNSKLYITIHETANRSVGANANAHANFINNGSQETWHYTVDDTHAVQHFYHTTSCWHAATYKGNTQSIGIEMCVNRDGNYLKTLQNTIELVKKIMKQENIPASRVVQHHFWSGKNCPTLLREGTHGMTWNEFILNVKGQSKRKKPKGWSENPYGTYYKKVDKTFIVGSEKIETRIGSPFLSAPSGGHVQPNQKMTFDYLAQQDGYEWGQLENNRGQQEFVPIRPLSQKEYWGILK</sequence>
<comment type="cofactor">
    <cofactor evidence="2">
        <name>Zn(2+)</name>
        <dbReference type="ChEBI" id="CHEBI:29105"/>
    </cofactor>
</comment>
<dbReference type="GO" id="GO:0042742">
    <property type="term" value="P:defense response to bacterium"/>
    <property type="evidence" value="ECO:0007669"/>
    <property type="project" value="UniProtKB-KW"/>
</dbReference>
<dbReference type="InterPro" id="IPR036505">
    <property type="entry name" value="Amidase/PGRP_sf"/>
</dbReference>
<evidence type="ECO:0000256" key="12">
    <source>
        <dbReference type="ARBA" id="ARBA00023287"/>
    </source>
</evidence>
<evidence type="ECO:0000256" key="2">
    <source>
        <dbReference type="ARBA" id="ARBA00001947"/>
    </source>
</evidence>
<proteinExistence type="inferred from homology"/>
<keyword evidence="7" id="KW-0645">Protease</keyword>
<dbReference type="RefSeq" id="YP_010660656.1">
    <property type="nucleotide sequence ID" value="NC_070879.1"/>
</dbReference>
<dbReference type="GO" id="GO:0008745">
    <property type="term" value="F:N-acetylmuramoyl-L-alanine amidase activity"/>
    <property type="evidence" value="ECO:0007669"/>
    <property type="project" value="UniProtKB-EC"/>
</dbReference>
<dbReference type="InterPro" id="IPR002502">
    <property type="entry name" value="Amidase_domain"/>
</dbReference>
<dbReference type="Pfam" id="PF08460">
    <property type="entry name" value="SH3_5"/>
    <property type="match status" value="1"/>
</dbReference>
<keyword evidence="8" id="KW-0479">Metal-binding</keyword>
<evidence type="ECO:0000256" key="8">
    <source>
        <dbReference type="ARBA" id="ARBA00022723"/>
    </source>
</evidence>
<evidence type="ECO:0000256" key="5">
    <source>
        <dbReference type="ARBA" id="ARBA00022529"/>
    </source>
</evidence>
<keyword evidence="12" id="KW-0178">Competence</keyword>
<evidence type="ECO:0000256" key="3">
    <source>
        <dbReference type="ARBA" id="ARBA00007553"/>
    </source>
</evidence>
<keyword evidence="10" id="KW-0862">Zinc</keyword>
<dbReference type="GO" id="GO:0030435">
    <property type="term" value="P:sporulation resulting in formation of a cellular spore"/>
    <property type="evidence" value="ECO:0007669"/>
    <property type="project" value="UniProtKB-KW"/>
</dbReference>
<evidence type="ECO:0000259" key="15">
    <source>
        <dbReference type="SMART" id="SM00644"/>
    </source>
</evidence>
<protein>
    <recommendedName>
        <fullName evidence="14">N-acetylmuramoyl-L-alanine amidase</fullName>
        <ecNumber evidence="4">3.5.1.28</ecNumber>
    </recommendedName>
    <alternativeName>
        <fullName evidence="14">N-acetylmuramoyl-L-alanine amidase</fullName>
    </alternativeName>
</protein>
<comment type="catalytic activity">
    <reaction evidence="1">
        <text>Hydrolyzes the link between N-acetylmuramoyl residues and L-amino acid residues in certain cell-wall glycopeptides.</text>
        <dbReference type="EC" id="3.5.1.28"/>
    </reaction>
</comment>
<dbReference type="GO" id="GO:0046872">
    <property type="term" value="F:metal ion binding"/>
    <property type="evidence" value="ECO:0007669"/>
    <property type="project" value="UniProtKB-KW"/>
</dbReference>
<reference evidence="16 17" key="1">
    <citation type="submission" date="2020-06" db="EMBL/GenBank/DDBJ databases">
        <authorList>
            <person name="Cameron D.R."/>
        </authorList>
    </citation>
    <scope>NUCLEOTIDE SEQUENCE [LARGE SCALE GENOMIC DNA]</scope>
</reference>
<dbReference type="GO" id="GO:0071555">
    <property type="term" value="P:cell wall organization"/>
    <property type="evidence" value="ECO:0007669"/>
    <property type="project" value="UniProtKB-KW"/>
</dbReference>
<dbReference type="PANTHER" id="PTHR30417">
    <property type="entry name" value="N-ACETYLMURAMOYL-L-ALANINE AMIDASE AMID"/>
    <property type="match status" value="1"/>
</dbReference>
<dbReference type="Proteomes" id="UP000827435">
    <property type="component" value="Segment"/>
</dbReference>
<dbReference type="GeneID" id="77936676"/>
<evidence type="ECO:0000256" key="11">
    <source>
        <dbReference type="ARBA" id="ARBA00022969"/>
    </source>
</evidence>
<dbReference type="EC" id="3.5.1.28" evidence="4"/>
<dbReference type="InterPro" id="IPR003646">
    <property type="entry name" value="SH3-like_bac-type"/>
</dbReference>
<dbReference type="GO" id="GO:0009253">
    <property type="term" value="P:peptidoglycan catabolic process"/>
    <property type="evidence" value="ECO:0007669"/>
    <property type="project" value="InterPro"/>
</dbReference>
<keyword evidence="13" id="KW-0961">Cell wall biogenesis/degradation</keyword>
<evidence type="ECO:0000256" key="14">
    <source>
        <dbReference type="ARBA" id="ARBA00042615"/>
    </source>
</evidence>
<evidence type="ECO:0000256" key="1">
    <source>
        <dbReference type="ARBA" id="ARBA00001561"/>
    </source>
</evidence>
<comment type="similarity">
    <text evidence="3">Belongs to the N-acetylmuramoyl-L-alanine amidase 2 family.</text>
</comment>
<dbReference type="GO" id="GO:0009254">
    <property type="term" value="P:peptidoglycan turnover"/>
    <property type="evidence" value="ECO:0007669"/>
    <property type="project" value="TreeGrafter"/>
</dbReference>
<dbReference type="KEGG" id="vg:77936676"/>
<accession>A0AAE7KCM8</accession>
<evidence type="ECO:0000313" key="17">
    <source>
        <dbReference type="Proteomes" id="UP000827435"/>
    </source>
</evidence>
<feature type="domain" description="N-acetylmuramoyl-L-alanine amidase" evidence="15">
    <location>
        <begin position="10"/>
        <end position="135"/>
    </location>
</feature>
<dbReference type="InterPro" id="IPR051206">
    <property type="entry name" value="NAMLAA_amidase_2"/>
</dbReference>
<keyword evidence="11" id="KW-0749">Sporulation</keyword>
<dbReference type="GO" id="GO:0030420">
    <property type="term" value="P:establishment of competence for transformation"/>
    <property type="evidence" value="ECO:0007669"/>
    <property type="project" value="UniProtKB-KW"/>
</dbReference>
<dbReference type="GO" id="GO:0001897">
    <property type="term" value="P:symbiont-mediated cytolysis of host cell"/>
    <property type="evidence" value="ECO:0007669"/>
    <property type="project" value="UniProtKB-ARBA"/>
</dbReference>
<keyword evidence="5" id="KW-0929">Antimicrobial</keyword>
<evidence type="ECO:0000256" key="4">
    <source>
        <dbReference type="ARBA" id="ARBA00011901"/>
    </source>
</evidence>
<keyword evidence="17" id="KW-1185">Reference proteome</keyword>